<dbReference type="InterPro" id="IPR001012">
    <property type="entry name" value="UBX_dom"/>
</dbReference>
<reference evidence="3 4" key="2">
    <citation type="journal article" date="2019" name="G3 (Bethesda)">
        <title>Hybrid Assembly of the Genome of the Entomopathogenic Nematode Steinernema carpocapsae Identifies the X-Chromosome.</title>
        <authorList>
            <person name="Serra L."/>
            <person name="Macchietto M."/>
            <person name="Macias-Munoz A."/>
            <person name="McGill C.J."/>
            <person name="Rodriguez I.M."/>
            <person name="Rodriguez B."/>
            <person name="Murad R."/>
            <person name="Mortazavi A."/>
        </authorList>
    </citation>
    <scope>NUCLEOTIDE SEQUENCE [LARGE SCALE GENOMIC DNA]</scope>
    <source>
        <strain evidence="3 4">ALL</strain>
    </source>
</reference>
<dbReference type="InterPro" id="IPR049483">
    <property type="entry name" value="FAF1_2-like_UAS"/>
</dbReference>
<dbReference type="PANTHER" id="PTHR23322">
    <property type="entry name" value="FAS-ASSOCIATED PROTEIN"/>
    <property type="match status" value="1"/>
</dbReference>
<dbReference type="GO" id="GO:0036503">
    <property type="term" value="P:ERAD pathway"/>
    <property type="evidence" value="ECO:0007669"/>
    <property type="project" value="TreeGrafter"/>
</dbReference>
<dbReference type="SUPFAM" id="SSF52833">
    <property type="entry name" value="Thioredoxin-like"/>
    <property type="match status" value="1"/>
</dbReference>
<dbReference type="PROSITE" id="PS50033">
    <property type="entry name" value="UBX"/>
    <property type="match status" value="1"/>
</dbReference>
<dbReference type="SMART" id="SM00594">
    <property type="entry name" value="UAS"/>
    <property type="match status" value="1"/>
</dbReference>
<dbReference type="Pfam" id="PF21021">
    <property type="entry name" value="FAF1"/>
    <property type="match status" value="1"/>
</dbReference>
<sequence length="378" mass="44015">MSDYSDYESCGEEDYDLDYESDYGCEMELDVEVPFKKNLSLAEGVPFILEGADSQVEVAEYFEFVFEQRFGETHPSFFRGSLKDANRAAFKTAELQKKPLALYLHMEGGNQKLPSQILTTKSVAEVLRRQFVVWGWDVSEANKAKLEQLMAEADMRRIYREINALDSSQFPLLVVVMAPKFIHQIVDKIDGQMSVDEAKSVLLNRLNSAVDTKNASSGVVFDAERAALLEEQRIAYERMLAEDKAKREERERLEVMEQQKQEEEKRRIEEETRIEREKVEEAERKRKSIPEEPSPSEVNLVTVRLRLPEGKIENRRFRASEKVRYLVTFIESLGFSTESHDVFNSDRPRKRVTDFDQETSFQDVKWPKQEVVFVQEKF</sequence>
<dbReference type="Proteomes" id="UP000298663">
    <property type="component" value="Unassembled WGS sequence"/>
</dbReference>
<evidence type="ECO:0000313" key="4">
    <source>
        <dbReference type="Proteomes" id="UP000298663"/>
    </source>
</evidence>
<reference evidence="3 4" key="1">
    <citation type="journal article" date="2015" name="Genome Biol.">
        <title>Comparative genomics of Steinernema reveals deeply conserved gene regulatory networks.</title>
        <authorList>
            <person name="Dillman A.R."/>
            <person name="Macchietto M."/>
            <person name="Porter C.F."/>
            <person name="Rogers A."/>
            <person name="Williams B."/>
            <person name="Antoshechkin I."/>
            <person name="Lee M.M."/>
            <person name="Goodwin Z."/>
            <person name="Lu X."/>
            <person name="Lewis E.E."/>
            <person name="Goodrich-Blair H."/>
            <person name="Stock S.P."/>
            <person name="Adams B.J."/>
            <person name="Sternberg P.W."/>
            <person name="Mortazavi A."/>
        </authorList>
    </citation>
    <scope>NUCLEOTIDE SEQUENCE [LARGE SCALE GENOMIC DNA]</scope>
    <source>
        <strain evidence="3 4">ALL</strain>
    </source>
</reference>
<name>A0A4U5PE26_STECR</name>
<accession>A0A4U5PE26</accession>
<dbReference type="SUPFAM" id="SSF54236">
    <property type="entry name" value="Ubiquitin-like"/>
    <property type="match status" value="1"/>
</dbReference>
<protein>
    <recommendedName>
        <fullName evidence="2">UBX domain-containing protein</fullName>
    </recommendedName>
</protein>
<feature type="domain" description="UBX" evidence="2">
    <location>
        <begin position="296"/>
        <end position="374"/>
    </location>
</feature>
<comment type="caution">
    <text evidence="3">The sequence shown here is derived from an EMBL/GenBank/DDBJ whole genome shotgun (WGS) entry which is preliminary data.</text>
</comment>
<dbReference type="PANTHER" id="PTHR23322:SF96">
    <property type="entry name" value="FAS-ASSOCIATED FACTOR 1"/>
    <property type="match status" value="1"/>
</dbReference>
<dbReference type="STRING" id="34508.A0A4U5PE26"/>
<dbReference type="GO" id="GO:0005783">
    <property type="term" value="C:endoplasmic reticulum"/>
    <property type="evidence" value="ECO:0007669"/>
    <property type="project" value="TreeGrafter"/>
</dbReference>
<dbReference type="OrthoDB" id="1920064at2759"/>
<dbReference type="GO" id="GO:0043130">
    <property type="term" value="F:ubiquitin binding"/>
    <property type="evidence" value="ECO:0007669"/>
    <property type="project" value="TreeGrafter"/>
</dbReference>
<evidence type="ECO:0000256" key="1">
    <source>
        <dbReference type="SAM" id="Coils"/>
    </source>
</evidence>
<dbReference type="AlphaFoldDB" id="A0A4U5PE26"/>
<dbReference type="SMART" id="SM00166">
    <property type="entry name" value="UBX"/>
    <property type="match status" value="1"/>
</dbReference>
<proteinExistence type="predicted"/>
<evidence type="ECO:0000313" key="3">
    <source>
        <dbReference type="EMBL" id="TKR94668.1"/>
    </source>
</evidence>
<dbReference type="InterPro" id="IPR006577">
    <property type="entry name" value="UAS"/>
</dbReference>
<dbReference type="EMBL" id="AZBU02000002">
    <property type="protein sequence ID" value="TKR94668.1"/>
    <property type="molecule type" value="Genomic_DNA"/>
</dbReference>
<dbReference type="Pfam" id="PF00789">
    <property type="entry name" value="UBX"/>
    <property type="match status" value="1"/>
</dbReference>
<dbReference type="InterPro" id="IPR029071">
    <property type="entry name" value="Ubiquitin-like_domsf"/>
</dbReference>
<keyword evidence="4" id="KW-1185">Reference proteome</keyword>
<dbReference type="GO" id="GO:0005634">
    <property type="term" value="C:nucleus"/>
    <property type="evidence" value="ECO:0007669"/>
    <property type="project" value="TreeGrafter"/>
</dbReference>
<evidence type="ECO:0000259" key="2">
    <source>
        <dbReference type="PROSITE" id="PS50033"/>
    </source>
</evidence>
<dbReference type="InterPro" id="IPR036249">
    <property type="entry name" value="Thioredoxin-like_sf"/>
</dbReference>
<feature type="coiled-coil region" evidence="1">
    <location>
        <begin position="238"/>
        <end position="285"/>
    </location>
</feature>
<keyword evidence="1" id="KW-0175">Coiled coil</keyword>
<organism evidence="3 4">
    <name type="scientific">Steinernema carpocapsae</name>
    <name type="common">Entomopathogenic nematode</name>
    <dbReference type="NCBI Taxonomy" id="34508"/>
    <lineage>
        <taxon>Eukaryota</taxon>
        <taxon>Metazoa</taxon>
        <taxon>Ecdysozoa</taxon>
        <taxon>Nematoda</taxon>
        <taxon>Chromadorea</taxon>
        <taxon>Rhabditida</taxon>
        <taxon>Tylenchina</taxon>
        <taxon>Panagrolaimomorpha</taxon>
        <taxon>Strongyloidoidea</taxon>
        <taxon>Steinernematidae</taxon>
        <taxon>Steinernema</taxon>
    </lineage>
</organism>
<dbReference type="Gene3D" id="3.10.20.90">
    <property type="entry name" value="Phosphatidylinositol 3-kinase Catalytic Subunit, Chain A, domain 1"/>
    <property type="match status" value="1"/>
</dbReference>
<gene>
    <name evidence="3" type="ORF">L596_008928</name>
</gene>
<dbReference type="InterPro" id="IPR050730">
    <property type="entry name" value="UBX_domain-protein"/>
</dbReference>
<dbReference type="Gene3D" id="3.40.30.10">
    <property type="entry name" value="Glutaredoxin"/>
    <property type="match status" value="1"/>
</dbReference>